<name>A0ABR8SDA5_9BURK</name>
<feature type="chain" id="PRO_5045479420" evidence="2">
    <location>
        <begin position="20"/>
        <end position="118"/>
    </location>
</feature>
<feature type="compositionally biased region" description="Low complexity" evidence="1">
    <location>
        <begin position="86"/>
        <end position="102"/>
    </location>
</feature>
<gene>
    <name evidence="3" type="ORF">H9646_13430</name>
</gene>
<dbReference type="RefSeq" id="WP_191723874.1">
    <property type="nucleotide sequence ID" value="NZ_JACSQK010000006.1"/>
</dbReference>
<dbReference type="PANTHER" id="PTHR21180:SF32">
    <property type="entry name" value="ENDONUCLEASE_EXONUCLEASE_PHOSPHATASE FAMILY DOMAIN-CONTAINING PROTEIN 1"/>
    <property type="match status" value="1"/>
</dbReference>
<dbReference type="PANTHER" id="PTHR21180">
    <property type="entry name" value="ENDONUCLEASE/EXONUCLEASE/PHOSPHATASE FAMILY DOMAIN-CONTAINING PROTEIN 1"/>
    <property type="match status" value="1"/>
</dbReference>
<reference evidence="3 4" key="1">
    <citation type="submission" date="2020-08" db="EMBL/GenBank/DDBJ databases">
        <title>A Genomic Blueprint of the Chicken Gut Microbiome.</title>
        <authorList>
            <person name="Gilroy R."/>
            <person name="Ravi A."/>
            <person name="Getino M."/>
            <person name="Pursley I."/>
            <person name="Horton D.L."/>
            <person name="Alikhan N.-F."/>
            <person name="Baker D."/>
            <person name="Gharbi K."/>
            <person name="Hall N."/>
            <person name="Watson M."/>
            <person name="Adriaenssens E.M."/>
            <person name="Foster-Nyarko E."/>
            <person name="Jarju S."/>
            <person name="Secka A."/>
            <person name="Antonio M."/>
            <person name="Oren A."/>
            <person name="Chaudhuri R."/>
            <person name="La Ragione R.M."/>
            <person name="Hildebrand F."/>
            <person name="Pallen M.J."/>
        </authorList>
    </citation>
    <scope>NUCLEOTIDE SEQUENCE [LARGE SCALE GENOMIC DNA]</scope>
    <source>
        <strain evidence="3 4">Sa2CVA6</strain>
    </source>
</reference>
<proteinExistence type="predicted"/>
<keyword evidence="2" id="KW-0732">Signal</keyword>
<dbReference type="InterPro" id="IPR051675">
    <property type="entry name" value="Endo/Exo/Phosphatase_dom_1"/>
</dbReference>
<dbReference type="SUPFAM" id="SSF47781">
    <property type="entry name" value="RuvA domain 2-like"/>
    <property type="match status" value="1"/>
</dbReference>
<dbReference type="Pfam" id="PF12836">
    <property type="entry name" value="HHH_3"/>
    <property type="match status" value="1"/>
</dbReference>
<keyword evidence="4" id="KW-1185">Reference proteome</keyword>
<dbReference type="Gene3D" id="1.10.150.320">
    <property type="entry name" value="Photosystem II 12 kDa extrinsic protein"/>
    <property type="match status" value="1"/>
</dbReference>
<evidence type="ECO:0000256" key="1">
    <source>
        <dbReference type="SAM" id="MobiDB-lite"/>
    </source>
</evidence>
<evidence type="ECO:0000313" key="3">
    <source>
        <dbReference type="EMBL" id="MBD7961479.1"/>
    </source>
</evidence>
<dbReference type="InterPro" id="IPR010994">
    <property type="entry name" value="RuvA_2-like"/>
</dbReference>
<evidence type="ECO:0000313" key="4">
    <source>
        <dbReference type="Proteomes" id="UP000634919"/>
    </source>
</evidence>
<dbReference type="EMBL" id="JACSQK010000006">
    <property type="protein sequence ID" value="MBD7961479.1"/>
    <property type="molecule type" value="Genomic_DNA"/>
</dbReference>
<dbReference type="Proteomes" id="UP000634919">
    <property type="component" value="Unassembled WGS sequence"/>
</dbReference>
<evidence type="ECO:0000256" key="2">
    <source>
        <dbReference type="SAM" id="SignalP"/>
    </source>
</evidence>
<organism evidence="3 4">
    <name type="scientific">Comamonas avium</name>
    <dbReference type="NCBI Taxonomy" id="2762231"/>
    <lineage>
        <taxon>Bacteria</taxon>
        <taxon>Pseudomonadati</taxon>
        <taxon>Pseudomonadota</taxon>
        <taxon>Betaproteobacteria</taxon>
        <taxon>Burkholderiales</taxon>
        <taxon>Comamonadaceae</taxon>
        <taxon>Comamonas</taxon>
    </lineage>
</organism>
<sequence length="118" mass="12314">MLKRIIAVFFALYAALALAAVDVNKASHADLTQVKGIGPATATRIMDARKQGPFKNWDDLIGRVKGIAQTSAGKLSEEGLTVNGQAYKAGPASSSKPASTTEKSAKPAQTAGKKQEKS</sequence>
<accession>A0ABR8SDA5</accession>
<feature type="region of interest" description="Disordered" evidence="1">
    <location>
        <begin position="86"/>
        <end position="118"/>
    </location>
</feature>
<comment type="caution">
    <text evidence="3">The sequence shown here is derived from an EMBL/GenBank/DDBJ whole genome shotgun (WGS) entry which is preliminary data.</text>
</comment>
<protein>
    <submittedName>
        <fullName evidence="3">Helix-hairpin-helix domain-containing protein</fullName>
    </submittedName>
</protein>
<feature type="signal peptide" evidence="2">
    <location>
        <begin position="1"/>
        <end position="19"/>
    </location>
</feature>